<dbReference type="Pfam" id="PF00872">
    <property type="entry name" value="Transposase_mut"/>
    <property type="match status" value="1"/>
</dbReference>
<accession>A0A5E4PEG7</accession>
<dbReference type="GO" id="GO:0006313">
    <property type="term" value="P:DNA transposition"/>
    <property type="evidence" value="ECO:0007669"/>
    <property type="project" value="UniProtKB-UniRule"/>
</dbReference>
<keyword evidence="6" id="KW-0814">Transposable element</keyword>
<keyword evidence="3 6" id="KW-0815">Transposition</keyword>
<sequence length="143" mass="16130">MPKNIDELIKEIVSTCKTQEDFKVKTDKGIINKSVYLALGVNVSSNKELLGMWISQNEGAKFWLNVLTDLKNRGLDEIFIACVDGLTGLPKAIETVYPHAKVQLCIVHKIRQSLSCVSWKERKILAADLKEIRTVLFLPEFLA</sequence>
<dbReference type="GO" id="GO:0003677">
    <property type="term" value="F:DNA binding"/>
    <property type="evidence" value="ECO:0007669"/>
    <property type="project" value="UniProtKB-UniRule"/>
</dbReference>
<keyword evidence="8" id="KW-1185">Reference proteome</keyword>
<dbReference type="GO" id="GO:0004803">
    <property type="term" value="F:transposase activity"/>
    <property type="evidence" value="ECO:0007669"/>
    <property type="project" value="UniProtKB-UniRule"/>
</dbReference>
<name>A0A5E4PEG7_9COXI</name>
<evidence type="ECO:0000256" key="5">
    <source>
        <dbReference type="ARBA" id="ARBA00023172"/>
    </source>
</evidence>
<dbReference type="InterPro" id="IPR001207">
    <property type="entry name" value="Transposase_mutator"/>
</dbReference>
<evidence type="ECO:0000313" key="8">
    <source>
        <dbReference type="Proteomes" id="UP000324194"/>
    </source>
</evidence>
<dbReference type="KEGG" id="asip:AQUSIP_00750"/>
<proteinExistence type="inferred from homology"/>
<evidence type="ECO:0000256" key="2">
    <source>
        <dbReference type="ARBA" id="ARBA00010961"/>
    </source>
</evidence>
<dbReference type="Proteomes" id="UP000324194">
    <property type="component" value="Chromosome 1"/>
</dbReference>
<dbReference type="AlphaFoldDB" id="A0A5E4PEG7"/>
<evidence type="ECO:0000256" key="1">
    <source>
        <dbReference type="ARBA" id="ARBA00002190"/>
    </source>
</evidence>
<comment type="function">
    <text evidence="1 6">Required for the transposition of the insertion element.</text>
</comment>
<dbReference type="EMBL" id="LR699119">
    <property type="protein sequence ID" value="VVC74803.1"/>
    <property type="molecule type" value="Genomic_DNA"/>
</dbReference>
<dbReference type="PANTHER" id="PTHR33217">
    <property type="entry name" value="TRANSPOSASE FOR INSERTION SEQUENCE ELEMENT IS1081"/>
    <property type="match status" value="1"/>
</dbReference>
<evidence type="ECO:0000256" key="3">
    <source>
        <dbReference type="ARBA" id="ARBA00022578"/>
    </source>
</evidence>
<evidence type="ECO:0000256" key="4">
    <source>
        <dbReference type="ARBA" id="ARBA00023125"/>
    </source>
</evidence>
<comment type="similarity">
    <text evidence="2 6">Belongs to the transposase mutator family.</text>
</comment>
<evidence type="ECO:0000256" key="6">
    <source>
        <dbReference type="RuleBase" id="RU365089"/>
    </source>
</evidence>
<keyword evidence="5 6" id="KW-0233">DNA recombination</keyword>
<keyword evidence="4 6" id="KW-0238">DNA-binding</keyword>
<gene>
    <name evidence="7" type="ORF">AQUSIP_00750</name>
</gene>
<dbReference type="PANTHER" id="PTHR33217:SF5">
    <property type="entry name" value="MUTATOR FAMILY TRANSPOSASE"/>
    <property type="match status" value="1"/>
</dbReference>
<dbReference type="PROSITE" id="PS01007">
    <property type="entry name" value="TRANSPOSASE_MUTATOR"/>
    <property type="match status" value="1"/>
</dbReference>
<organism evidence="7 8">
    <name type="scientific">Aquicella siphonis</name>
    <dbReference type="NCBI Taxonomy" id="254247"/>
    <lineage>
        <taxon>Bacteria</taxon>
        <taxon>Pseudomonadati</taxon>
        <taxon>Pseudomonadota</taxon>
        <taxon>Gammaproteobacteria</taxon>
        <taxon>Legionellales</taxon>
        <taxon>Coxiellaceae</taxon>
        <taxon>Aquicella</taxon>
    </lineage>
</organism>
<protein>
    <recommendedName>
        <fullName evidence="6">Mutator family transposase</fullName>
    </recommendedName>
</protein>
<evidence type="ECO:0000313" key="7">
    <source>
        <dbReference type="EMBL" id="VVC74803.1"/>
    </source>
</evidence>
<reference evidence="7 8" key="1">
    <citation type="submission" date="2019-08" db="EMBL/GenBank/DDBJ databases">
        <authorList>
            <person name="Guy L."/>
        </authorList>
    </citation>
    <scope>NUCLEOTIDE SEQUENCE [LARGE SCALE GENOMIC DNA]</scope>
    <source>
        <strain evidence="7 8">SGT-108</strain>
    </source>
</reference>